<reference evidence="2 3" key="1">
    <citation type="submission" date="2017-12" db="EMBL/GenBank/DDBJ databases">
        <title>The genome sequence of Caulobacter flavus CGMCC1 15093.</title>
        <authorList>
            <person name="Gao J."/>
            <person name="Mao X."/>
            <person name="Sun J."/>
        </authorList>
    </citation>
    <scope>NUCLEOTIDE SEQUENCE [LARGE SCALE GENOMIC DNA]</scope>
    <source>
        <strain evidence="2 3">CGMCC1 15093</strain>
    </source>
</reference>
<dbReference type="Proteomes" id="UP000234483">
    <property type="component" value="Unassembled WGS sequence"/>
</dbReference>
<organism evidence="2 3">
    <name type="scientific">Caulobacter flavus</name>
    <dbReference type="NCBI Taxonomy" id="1679497"/>
    <lineage>
        <taxon>Bacteria</taxon>
        <taxon>Pseudomonadati</taxon>
        <taxon>Pseudomonadota</taxon>
        <taxon>Alphaproteobacteria</taxon>
        <taxon>Caulobacterales</taxon>
        <taxon>Caulobacteraceae</taxon>
        <taxon>Caulobacter</taxon>
    </lineage>
</organism>
<protein>
    <submittedName>
        <fullName evidence="2">Uncharacterized protein</fullName>
    </submittedName>
</protein>
<dbReference type="Proteomes" id="UP000281192">
    <property type="component" value="Chromosome"/>
</dbReference>
<proteinExistence type="predicted"/>
<gene>
    <name evidence="1" type="ORF">C1707_22170</name>
    <name evidence="2" type="ORF">CFHF_17335</name>
</gene>
<dbReference type="AlphaFoldDB" id="A0A2N5CQM3"/>
<name>A0A2N5CQM3_9CAUL</name>
<evidence type="ECO:0000313" key="2">
    <source>
        <dbReference type="EMBL" id="PLR10281.1"/>
    </source>
</evidence>
<dbReference type="KEGG" id="cfh:C1707_22170"/>
<keyword evidence="4" id="KW-1185">Reference proteome</keyword>
<dbReference type="EMBL" id="CP026100">
    <property type="protein sequence ID" value="AYV48749.1"/>
    <property type="molecule type" value="Genomic_DNA"/>
</dbReference>
<evidence type="ECO:0000313" key="4">
    <source>
        <dbReference type="Proteomes" id="UP000281192"/>
    </source>
</evidence>
<evidence type="ECO:0000313" key="1">
    <source>
        <dbReference type="EMBL" id="AYV48749.1"/>
    </source>
</evidence>
<reference evidence="1 4" key="2">
    <citation type="submission" date="2018-01" db="EMBL/GenBank/DDBJ databases">
        <title>Complete genome sequence of Caulobacter flavus RHGG3.</title>
        <authorList>
            <person name="Yang E."/>
        </authorList>
    </citation>
    <scope>NUCLEOTIDE SEQUENCE [LARGE SCALE GENOMIC DNA]</scope>
    <source>
        <strain evidence="1 4">RHGG3</strain>
    </source>
</reference>
<evidence type="ECO:0000313" key="3">
    <source>
        <dbReference type="Proteomes" id="UP000234483"/>
    </source>
</evidence>
<dbReference type="EMBL" id="PJRQ01000038">
    <property type="protein sequence ID" value="PLR10281.1"/>
    <property type="molecule type" value="Genomic_DNA"/>
</dbReference>
<accession>A0A2N5CQM3</accession>
<sequence>MPVWSLGQGSWATIRFIEYRWFLIHQGGGGYLHLPTVAQIRDEGLAQLADAHATIRRRMPLDTETLQAICLECGAADDLTVTPSQGVQWQPRQTALPCAHPGRGETSYLWTVDVVPVQPWTCRVCLQTDLIVLGIRSSVPEGLLSTRARTVAGENTAAALACA</sequence>